<protein>
    <recommendedName>
        <fullName evidence="6">mitogen-activated protein kinase kinase</fullName>
        <ecNumber evidence="6">2.7.12.2</ecNumber>
    </recommendedName>
</protein>
<feature type="binding site" evidence="10">
    <location>
        <position position="275"/>
    </location>
    <ligand>
        <name>ATP</name>
        <dbReference type="ChEBI" id="CHEBI:30616"/>
    </ligand>
</feature>
<comment type="similarity">
    <text evidence="5">Belongs to the protein kinase superfamily. STE Ser/Thr protein kinase family. MAP kinase kinase subfamily.</text>
</comment>
<accession>A0ABX8AKG9</accession>
<feature type="compositionally biased region" description="Acidic residues" evidence="11">
    <location>
        <begin position="126"/>
        <end position="142"/>
    </location>
</feature>
<feature type="compositionally biased region" description="Acidic residues" evidence="11">
    <location>
        <begin position="159"/>
        <end position="174"/>
    </location>
</feature>
<keyword evidence="4 10" id="KW-0067">ATP-binding</keyword>
<evidence type="ECO:0000256" key="7">
    <source>
        <dbReference type="ARBA" id="ARBA00049014"/>
    </source>
</evidence>
<keyword evidence="3 13" id="KW-0418">Kinase</keyword>
<comment type="catalytic activity">
    <reaction evidence="8">
        <text>L-threonyl-[protein] + ATP = O-phospho-L-threonyl-[protein] + ADP + H(+)</text>
        <dbReference type="Rhea" id="RHEA:46608"/>
        <dbReference type="Rhea" id="RHEA-COMP:11060"/>
        <dbReference type="Rhea" id="RHEA-COMP:11605"/>
        <dbReference type="ChEBI" id="CHEBI:15378"/>
        <dbReference type="ChEBI" id="CHEBI:30013"/>
        <dbReference type="ChEBI" id="CHEBI:30616"/>
        <dbReference type="ChEBI" id="CHEBI:61977"/>
        <dbReference type="ChEBI" id="CHEBI:456216"/>
        <dbReference type="EC" id="2.7.12.2"/>
    </reaction>
</comment>
<evidence type="ECO:0000259" key="12">
    <source>
        <dbReference type="PROSITE" id="PS50011"/>
    </source>
</evidence>
<feature type="compositionally biased region" description="Acidic residues" evidence="11">
    <location>
        <begin position="93"/>
        <end position="108"/>
    </location>
</feature>
<dbReference type="PANTHER" id="PTHR48013">
    <property type="entry name" value="DUAL SPECIFICITY MITOGEN-ACTIVATED PROTEIN KINASE KINASE 5-RELATED"/>
    <property type="match status" value="1"/>
</dbReference>
<feature type="domain" description="Protein kinase" evidence="12">
    <location>
        <begin position="246"/>
        <end position="551"/>
    </location>
</feature>
<dbReference type="PANTHER" id="PTHR48013:SF9">
    <property type="entry name" value="DUAL SPECIFICITY MITOGEN-ACTIVATED PROTEIN KINASE KINASE 5"/>
    <property type="match status" value="1"/>
</dbReference>
<gene>
    <name evidence="13" type="ORF">KGB56_12085</name>
</gene>
<name>A0ABX8AKG9_9HYPH</name>
<dbReference type="InterPro" id="IPR017441">
    <property type="entry name" value="Protein_kinase_ATP_BS"/>
</dbReference>
<feature type="compositionally biased region" description="Acidic residues" evidence="11">
    <location>
        <begin position="190"/>
        <end position="207"/>
    </location>
</feature>
<dbReference type="RefSeq" id="WP_075697136.1">
    <property type="nucleotide sequence ID" value="NZ_CP074126.1"/>
</dbReference>
<dbReference type="Pfam" id="PF00069">
    <property type="entry name" value="Pkinase"/>
    <property type="match status" value="1"/>
</dbReference>
<dbReference type="EMBL" id="CP074126">
    <property type="protein sequence ID" value="QUS54156.1"/>
    <property type="molecule type" value="Genomic_DNA"/>
</dbReference>
<dbReference type="SUPFAM" id="SSF56112">
    <property type="entry name" value="Protein kinase-like (PK-like)"/>
    <property type="match status" value="1"/>
</dbReference>
<dbReference type="InterPro" id="IPR008271">
    <property type="entry name" value="Ser/Thr_kinase_AS"/>
</dbReference>
<organism evidence="13 14">
    <name type="scientific">Pseudovibrio brasiliensis</name>
    <dbReference type="NCBI Taxonomy" id="1898042"/>
    <lineage>
        <taxon>Bacteria</taxon>
        <taxon>Pseudomonadati</taxon>
        <taxon>Pseudomonadota</taxon>
        <taxon>Alphaproteobacteria</taxon>
        <taxon>Hyphomicrobiales</taxon>
        <taxon>Stappiaceae</taxon>
        <taxon>Pseudovibrio</taxon>
    </lineage>
</organism>
<dbReference type="Gene3D" id="1.10.510.10">
    <property type="entry name" value="Transferase(Phosphotransferase) domain 1"/>
    <property type="match status" value="1"/>
</dbReference>
<evidence type="ECO:0000256" key="4">
    <source>
        <dbReference type="ARBA" id="ARBA00022840"/>
    </source>
</evidence>
<evidence type="ECO:0000256" key="11">
    <source>
        <dbReference type="SAM" id="MobiDB-lite"/>
    </source>
</evidence>
<feature type="region of interest" description="Disordered" evidence="11">
    <location>
        <begin position="1"/>
        <end position="21"/>
    </location>
</feature>
<dbReference type="Proteomes" id="UP000680706">
    <property type="component" value="Chromosome"/>
</dbReference>
<proteinExistence type="inferred from homology"/>
<reference evidence="13 14" key="1">
    <citation type="journal article" date="2021" name="Angew. Chem. Int. Ed. Engl.">
        <title>A novel family of nonribosomal peptides modulate collective behavior in Pseudovibrio bacteria isolated from marine sponges.</title>
        <authorList>
            <person name="Ioca L.P."/>
            <person name="Dai Y."/>
            <person name="Kunakom S."/>
            <person name="Diaz-Espinosa J."/>
            <person name="Krunic A."/>
            <person name="Crnkovic C.M."/>
            <person name="Orjala J."/>
            <person name="Sanchez L.M."/>
            <person name="Ferreira A.G."/>
            <person name="Berlinck R.G.S."/>
            <person name="Eustaquio A.S."/>
        </authorList>
    </citation>
    <scope>NUCLEOTIDE SEQUENCE [LARGE SCALE GENOMIC DNA]</scope>
    <source>
        <strain evidence="13 14">Ab134</strain>
    </source>
</reference>
<dbReference type="InterPro" id="IPR000719">
    <property type="entry name" value="Prot_kinase_dom"/>
</dbReference>
<dbReference type="PROSITE" id="PS00108">
    <property type="entry name" value="PROTEIN_KINASE_ST"/>
    <property type="match status" value="1"/>
</dbReference>
<keyword evidence="1" id="KW-0808">Transferase</keyword>
<evidence type="ECO:0000256" key="8">
    <source>
        <dbReference type="ARBA" id="ARBA00049299"/>
    </source>
</evidence>
<evidence type="ECO:0000256" key="2">
    <source>
        <dbReference type="ARBA" id="ARBA00022741"/>
    </source>
</evidence>
<feature type="region of interest" description="Disordered" evidence="11">
    <location>
        <begin position="34"/>
        <end position="219"/>
    </location>
</feature>
<evidence type="ECO:0000256" key="10">
    <source>
        <dbReference type="PROSITE-ProRule" id="PRU10141"/>
    </source>
</evidence>
<evidence type="ECO:0000313" key="14">
    <source>
        <dbReference type="Proteomes" id="UP000680706"/>
    </source>
</evidence>
<evidence type="ECO:0000256" key="3">
    <source>
        <dbReference type="ARBA" id="ARBA00022777"/>
    </source>
</evidence>
<feature type="compositionally biased region" description="Polar residues" evidence="11">
    <location>
        <begin position="7"/>
        <end position="20"/>
    </location>
</feature>
<evidence type="ECO:0000256" key="5">
    <source>
        <dbReference type="ARBA" id="ARBA00038035"/>
    </source>
</evidence>
<feature type="compositionally biased region" description="Acidic residues" evidence="11">
    <location>
        <begin position="63"/>
        <end position="77"/>
    </location>
</feature>
<evidence type="ECO:0000256" key="1">
    <source>
        <dbReference type="ARBA" id="ARBA00022679"/>
    </source>
</evidence>
<evidence type="ECO:0000256" key="6">
    <source>
        <dbReference type="ARBA" id="ARBA00038999"/>
    </source>
</evidence>
<feature type="compositionally biased region" description="Basic and acidic residues" evidence="11">
    <location>
        <begin position="488"/>
        <end position="505"/>
    </location>
</feature>
<feature type="region of interest" description="Disordered" evidence="11">
    <location>
        <begin position="481"/>
        <end position="515"/>
    </location>
</feature>
<comment type="catalytic activity">
    <reaction evidence="7">
        <text>L-seryl-[protein] + ATP = O-phospho-L-seryl-[protein] + ADP + H(+)</text>
        <dbReference type="Rhea" id="RHEA:17989"/>
        <dbReference type="Rhea" id="RHEA-COMP:9863"/>
        <dbReference type="Rhea" id="RHEA-COMP:11604"/>
        <dbReference type="ChEBI" id="CHEBI:15378"/>
        <dbReference type="ChEBI" id="CHEBI:29999"/>
        <dbReference type="ChEBI" id="CHEBI:30616"/>
        <dbReference type="ChEBI" id="CHEBI:83421"/>
        <dbReference type="ChEBI" id="CHEBI:456216"/>
        <dbReference type="EC" id="2.7.12.2"/>
    </reaction>
</comment>
<evidence type="ECO:0000256" key="9">
    <source>
        <dbReference type="ARBA" id="ARBA00051693"/>
    </source>
</evidence>
<dbReference type="GO" id="GO:0016301">
    <property type="term" value="F:kinase activity"/>
    <property type="evidence" value="ECO:0007669"/>
    <property type="project" value="UniProtKB-KW"/>
</dbReference>
<dbReference type="PROSITE" id="PS00107">
    <property type="entry name" value="PROTEIN_KINASE_ATP"/>
    <property type="match status" value="1"/>
</dbReference>
<comment type="catalytic activity">
    <reaction evidence="9">
        <text>L-tyrosyl-[protein] + ATP = O-phospho-L-tyrosyl-[protein] + ADP + H(+)</text>
        <dbReference type="Rhea" id="RHEA:10596"/>
        <dbReference type="Rhea" id="RHEA-COMP:10136"/>
        <dbReference type="Rhea" id="RHEA-COMP:20101"/>
        <dbReference type="ChEBI" id="CHEBI:15378"/>
        <dbReference type="ChEBI" id="CHEBI:30616"/>
        <dbReference type="ChEBI" id="CHEBI:46858"/>
        <dbReference type="ChEBI" id="CHEBI:61978"/>
        <dbReference type="ChEBI" id="CHEBI:456216"/>
        <dbReference type="EC" id="2.7.12.2"/>
    </reaction>
</comment>
<dbReference type="EC" id="2.7.12.2" evidence="6"/>
<feature type="region of interest" description="Disordered" evidence="11">
    <location>
        <begin position="538"/>
        <end position="557"/>
    </location>
</feature>
<dbReference type="SMART" id="SM00220">
    <property type="entry name" value="S_TKc"/>
    <property type="match status" value="1"/>
</dbReference>
<dbReference type="PROSITE" id="PS50011">
    <property type="entry name" value="PROTEIN_KINASE_DOM"/>
    <property type="match status" value="1"/>
</dbReference>
<keyword evidence="2 10" id="KW-0547">Nucleotide-binding</keyword>
<keyword evidence="14" id="KW-1185">Reference proteome</keyword>
<dbReference type="InterPro" id="IPR011009">
    <property type="entry name" value="Kinase-like_dom_sf"/>
</dbReference>
<sequence>MTKPPRSLQTPTDETANQDAQIGIWADNVITLLGLSETPPDSGQTEPDFDQPPAASRFTVSDVVEDSSSEEESDNELEPTPTAPTSRFTISDVVEDSFSEDEESEEELAPSITTPPPASRFTVSDAVEESFSEDEESEEELEPSTTTPPPANRFTVSDIIEDSSSEDEESEDEPAPTATAAPTNRFIVSDVEEASFSEDEESEEEPEPAPTPPPTSRFTVSDVVEDSFSEDEEGPLATLPLPSDNLKRAQRLGAGSFGEVSLFTDEQSGKSIAFKTARSQKGKDALQKEAQIYGKLMAAGPHKNVVQCYGMHEIDGETGLAMEYVEGCEADDLFQGAEELYRDNKLSHAQYWGTLQFMANEVIDGLKHINAAGISHNDIKGGNILFDQNSQSLKIADFGFAGVIGEDPLDFGTPEYSSPEAIAAAFEDKDKRDRLDDKQDGYAVGQMVFGGGEGEFNLLDAPDCDNPYAFALHVVRKLSNSKSQNSGADEKDSSNSEYKALKPTDDPDLAAEPGYYNESYESEYARFVNNAMQIDPKKRSSLDDMQQSEFLNDPLLQPEDAKGVLELIRKQSSS</sequence>
<evidence type="ECO:0000313" key="13">
    <source>
        <dbReference type="EMBL" id="QUS54156.1"/>
    </source>
</evidence>